<comment type="caution">
    <text evidence="1">The sequence shown here is derived from an EMBL/GenBank/DDBJ whole genome shotgun (WGS) entry which is preliminary data.</text>
</comment>
<protein>
    <submittedName>
        <fullName evidence="1">Uncharacterized protein</fullName>
    </submittedName>
</protein>
<organism evidence="1 2">
    <name type="scientific">Ficus carica</name>
    <name type="common">Common fig</name>
    <dbReference type="NCBI Taxonomy" id="3494"/>
    <lineage>
        <taxon>Eukaryota</taxon>
        <taxon>Viridiplantae</taxon>
        <taxon>Streptophyta</taxon>
        <taxon>Embryophyta</taxon>
        <taxon>Tracheophyta</taxon>
        <taxon>Spermatophyta</taxon>
        <taxon>Magnoliopsida</taxon>
        <taxon>eudicotyledons</taxon>
        <taxon>Gunneridae</taxon>
        <taxon>Pentapetalae</taxon>
        <taxon>rosids</taxon>
        <taxon>fabids</taxon>
        <taxon>Rosales</taxon>
        <taxon>Moraceae</taxon>
        <taxon>Ficeae</taxon>
        <taxon>Ficus</taxon>
    </lineage>
</organism>
<name>A0AA87ZMF1_FICCA</name>
<reference evidence="1" key="1">
    <citation type="submission" date="2023-07" db="EMBL/GenBank/DDBJ databases">
        <title>draft genome sequence of fig (Ficus carica).</title>
        <authorList>
            <person name="Takahashi T."/>
            <person name="Nishimura K."/>
        </authorList>
    </citation>
    <scope>NUCLEOTIDE SEQUENCE</scope>
</reference>
<dbReference type="Proteomes" id="UP001187192">
    <property type="component" value="Unassembled WGS sequence"/>
</dbReference>
<sequence>MTLTPEDYVNFPCSMNFNAYEIFAITGSTEYECQCHDDSNSAPALNYPSCIAFYNAKDNKEMRVVQKFRRRLTNVGTGSGRYQGYSDNPRRN</sequence>
<dbReference type="Gene3D" id="2.60.40.2310">
    <property type="match status" value="1"/>
</dbReference>
<dbReference type="EMBL" id="BTGU01000006">
    <property type="protein sequence ID" value="GMN36124.1"/>
    <property type="molecule type" value="Genomic_DNA"/>
</dbReference>
<dbReference type="AlphaFoldDB" id="A0AA87ZMF1"/>
<keyword evidence="2" id="KW-1185">Reference proteome</keyword>
<accession>A0AA87ZMF1</accession>
<proteinExistence type="predicted"/>
<gene>
    <name evidence="1" type="ORF">TIFTF001_005780</name>
</gene>
<evidence type="ECO:0000313" key="1">
    <source>
        <dbReference type="EMBL" id="GMN36124.1"/>
    </source>
</evidence>
<evidence type="ECO:0000313" key="2">
    <source>
        <dbReference type="Proteomes" id="UP001187192"/>
    </source>
</evidence>